<gene>
    <name evidence="1" type="ORF">SMSP2_02493</name>
</gene>
<dbReference type="KEGG" id="pbas:SMSP2_02493"/>
<accession>A0A1R7T609</accession>
<sequence>MSDDFEKAQNQLKWLRQQQKRRPPARKLDNILSGYMKGVIRPKKRKAAPIVEAWDAIVPPGLGGVAVERVDKGILVIRLDDASMLYQMEMLKHELLAELRDRCKRIYVKDIRFII</sequence>
<protein>
    <submittedName>
        <fullName evidence="1">Zn-ribbon-containing, putative RNA-binding protein</fullName>
    </submittedName>
</protein>
<dbReference type="RefSeq" id="WP_146684339.1">
    <property type="nucleotide sequence ID" value="NZ_CP019646.1"/>
</dbReference>
<dbReference type="EMBL" id="CP019646">
    <property type="protein sequence ID" value="AQQ72113.1"/>
    <property type="molecule type" value="Genomic_DNA"/>
</dbReference>
<organism evidence="1 2">
    <name type="scientific">Limihaloglobus sulfuriphilus</name>
    <dbReference type="NCBI Taxonomy" id="1851148"/>
    <lineage>
        <taxon>Bacteria</taxon>
        <taxon>Pseudomonadati</taxon>
        <taxon>Planctomycetota</taxon>
        <taxon>Phycisphaerae</taxon>
        <taxon>Sedimentisphaerales</taxon>
        <taxon>Sedimentisphaeraceae</taxon>
        <taxon>Limihaloglobus</taxon>
    </lineage>
</organism>
<proteinExistence type="predicted"/>
<evidence type="ECO:0000313" key="1">
    <source>
        <dbReference type="EMBL" id="AQQ72113.1"/>
    </source>
</evidence>
<evidence type="ECO:0000313" key="2">
    <source>
        <dbReference type="Proteomes" id="UP000188181"/>
    </source>
</evidence>
<reference evidence="2" key="1">
    <citation type="submission" date="2017-02" db="EMBL/GenBank/DDBJ databases">
        <title>Comparative genomics and description of representatives of a novel lineage of planctomycetes thriving in anoxic sediments.</title>
        <authorList>
            <person name="Spring S."/>
            <person name="Bunk B."/>
            <person name="Sproer C."/>
        </authorList>
    </citation>
    <scope>NUCLEOTIDE SEQUENCE [LARGE SCALE GENOMIC DNA]</scope>
    <source>
        <strain evidence="2">SM-Chi-D1</strain>
    </source>
</reference>
<name>A0A1R7T609_9BACT</name>
<dbReference type="STRING" id="1851148.SMSP2_02493"/>
<dbReference type="AlphaFoldDB" id="A0A1R7T609"/>
<dbReference type="InterPro" id="IPR007922">
    <property type="entry name" value="DciA-like"/>
</dbReference>
<dbReference type="Pfam" id="PF05258">
    <property type="entry name" value="DciA"/>
    <property type="match status" value="1"/>
</dbReference>
<keyword evidence="2" id="KW-1185">Reference proteome</keyword>
<dbReference type="Proteomes" id="UP000188181">
    <property type="component" value="Chromosome"/>
</dbReference>